<evidence type="ECO:0000313" key="12">
    <source>
        <dbReference type="Proteomes" id="UP001595962"/>
    </source>
</evidence>
<dbReference type="Pfam" id="PF02687">
    <property type="entry name" value="FtsX"/>
    <property type="match status" value="1"/>
</dbReference>
<dbReference type="InterPro" id="IPR003838">
    <property type="entry name" value="ABC3_permease_C"/>
</dbReference>
<dbReference type="PANTHER" id="PTHR30489">
    <property type="entry name" value="LIPOPROTEIN-RELEASING SYSTEM TRANSMEMBRANE PROTEIN LOLE"/>
    <property type="match status" value="1"/>
</dbReference>
<evidence type="ECO:0000256" key="3">
    <source>
        <dbReference type="ARBA" id="ARBA00022448"/>
    </source>
</evidence>
<dbReference type="Pfam" id="PF12704">
    <property type="entry name" value="MacB_PCD"/>
    <property type="match status" value="1"/>
</dbReference>
<gene>
    <name evidence="11" type="ORF">ACFO3I_16445</name>
</gene>
<evidence type="ECO:0000256" key="7">
    <source>
        <dbReference type="ARBA" id="ARBA00023136"/>
    </source>
</evidence>
<feature type="domain" description="MacB-like periplasmic core" evidence="10">
    <location>
        <begin position="30"/>
        <end position="235"/>
    </location>
</feature>
<feature type="transmembrane region" description="Helical" evidence="8">
    <location>
        <begin position="267"/>
        <end position="291"/>
    </location>
</feature>
<name>A0ABV9JQQ7_9GAMM</name>
<dbReference type="InterPro" id="IPR011925">
    <property type="entry name" value="LolCE_TM"/>
</dbReference>
<dbReference type="EMBL" id="JBHSGB010000017">
    <property type="protein sequence ID" value="MFC4656610.1"/>
    <property type="molecule type" value="Genomic_DNA"/>
</dbReference>
<proteinExistence type="inferred from homology"/>
<evidence type="ECO:0000313" key="11">
    <source>
        <dbReference type="EMBL" id="MFC4656610.1"/>
    </source>
</evidence>
<evidence type="ECO:0000259" key="10">
    <source>
        <dbReference type="Pfam" id="PF12704"/>
    </source>
</evidence>
<feature type="transmembrane region" description="Helical" evidence="8">
    <location>
        <begin position="25"/>
        <end position="51"/>
    </location>
</feature>
<evidence type="ECO:0000256" key="4">
    <source>
        <dbReference type="ARBA" id="ARBA00022475"/>
    </source>
</evidence>
<comment type="subcellular location">
    <subcellularLocation>
        <location evidence="1">Cell membrane</location>
        <topology evidence="1">Multi-pass membrane protein</topology>
    </subcellularLocation>
</comment>
<dbReference type="Proteomes" id="UP001595962">
    <property type="component" value="Unassembled WGS sequence"/>
</dbReference>
<comment type="caution">
    <text evidence="11">The sequence shown here is derived from an EMBL/GenBank/DDBJ whole genome shotgun (WGS) entry which is preliminary data.</text>
</comment>
<organism evidence="11 12">
    <name type="scientific">Rheinheimera marina</name>
    <dbReference type="NCBI Taxonomy" id="1774958"/>
    <lineage>
        <taxon>Bacteria</taxon>
        <taxon>Pseudomonadati</taxon>
        <taxon>Pseudomonadota</taxon>
        <taxon>Gammaproteobacteria</taxon>
        <taxon>Chromatiales</taxon>
        <taxon>Chromatiaceae</taxon>
        <taxon>Rheinheimera</taxon>
    </lineage>
</organism>
<keyword evidence="3" id="KW-0813">Transport</keyword>
<accession>A0ABV9JQQ7</accession>
<dbReference type="InterPro" id="IPR051447">
    <property type="entry name" value="Lipoprotein-release_system"/>
</dbReference>
<dbReference type="InterPro" id="IPR025857">
    <property type="entry name" value="MacB_PCD"/>
</dbReference>
<evidence type="ECO:0000256" key="2">
    <source>
        <dbReference type="ARBA" id="ARBA00005236"/>
    </source>
</evidence>
<keyword evidence="7 8" id="KW-0472">Membrane</keyword>
<evidence type="ECO:0000256" key="1">
    <source>
        <dbReference type="ARBA" id="ARBA00004651"/>
    </source>
</evidence>
<keyword evidence="5 8" id="KW-0812">Transmembrane</keyword>
<evidence type="ECO:0000256" key="5">
    <source>
        <dbReference type="ARBA" id="ARBA00022692"/>
    </source>
</evidence>
<feature type="domain" description="ABC3 transporter permease C-terminal" evidence="9">
    <location>
        <begin position="270"/>
        <end position="394"/>
    </location>
</feature>
<dbReference type="RefSeq" id="WP_377335832.1">
    <property type="nucleotide sequence ID" value="NZ_JBHSGB010000017.1"/>
</dbReference>
<keyword evidence="6 8" id="KW-1133">Transmembrane helix</keyword>
<keyword evidence="11" id="KW-0449">Lipoprotein</keyword>
<keyword evidence="4" id="KW-1003">Cell membrane</keyword>
<sequence>MKNLSLPLFARIGLRYSQSRRGRGFLSFITLFSVTGIFLGVLALTVVSSVMNGFEASLKQRVLGVIPHLLVSTEQPELAADLPKEFDQITQVTPHLQLEALAQSPGELTPLLLQGIEPAAIPEFLQQSLLVGDWQQLADKPYSVMLGVGLADQLKVGPGQQIRLILAQGGSFTPMGWMPRQRLFNVAGLVSTGSELDNSVALVHLPDLKKLSAGQQQSSQWRVTLQEPFDAPALEPLVASVPGVTAVTDWRDSHGKLFAAVAMEKSMMWLMLLLIIAVAAFNIVSALAMMVTEKQREVAILKTQGMTDSQLFMVFAVQGMNNGLLGTLTGAVAGVLLTWQLNTLLSVLGIQVIAGVALPTDIQPLQILTIVLAALGLTALAVIYPAWRAVRVQPAEVLRDE</sequence>
<protein>
    <submittedName>
        <fullName evidence="11">Lipoprotein-releasing ABC transporter permease subunit</fullName>
    </submittedName>
</protein>
<dbReference type="PANTHER" id="PTHR30489:SF8">
    <property type="entry name" value="LIPOPROTEIN-RELEASING SYSTEM TRANSMEMBRANE PROTEIN LOLC"/>
    <property type="match status" value="1"/>
</dbReference>
<feature type="transmembrane region" description="Helical" evidence="8">
    <location>
        <begin position="365"/>
        <end position="387"/>
    </location>
</feature>
<evidence type="ECO:0000259" key="9">
    <source>
        <dbReference type="Pfam" id="PF02687"/>
    </source>
</evidence>
<reference evidence="12" key="1">
    <citation type="journal article" date="2019" name="Int. J. Syst. Evol. Microbiol.">
        <title>The Global Catalogue of Microorganisms (GCM) 10K type strain sequencing project: providing services to taxonomists for standard genome sequencing and annotation.</title>
        <authorList>
            <consortium name="The Broad Institute Genomics Platform"/>
            <consortium name="The Broad Institute Genome Sequencing Center for Infectious Disease"/>
            <person name="Wu L."/>
            <person name="Ma J."/>
        </authorList>
    </citation>
    <scope>NUCLEOTIDE SEQUENCE [LARGE SCALE GENOMIC DNA]</scope>
    <source>
        <strain evidence="12">DT28</strain>
    </source>
</reference>
<evidence type="ECO:0000256" key="8">
    <source>
        <dbReference type="SAM" id="Phobius"/>
    </source>
</evidence>
<evidence type="ECO:0000256" key="6">
    <source>
        <dbReference type="ARBA" id="ARBA00022989"/>
    </source>
</evidence>
<keyword evidence="12" id="KW-1185">Reference proteome</keyword>
<comment type="similarity">
    <text evidence="2">Belongs to the ABC-4 integral membrane protein family. LolC/E subfamily.</text>
</comment>
<feature type="transmembrane region" description="Helical" evidence="8">
    <location>
        <begin position="311"/>
        <end position="333"/>
    </location>
</feature>
<feature type="transmembrane region" description="Helical" evidence="8">
    <location>
        <begin position="339"/>
        <end position="358"/>
    </location>
</feature>
<dbReference type="NCBIfam" id="TIGR02212">
    <property type="entry name" value="lolCE"/>
    <property type="match status" value="1"/>
</dbReference>